<evidence type="ECO:0000256" key="1">
    <source>
        <dbReference type="ARBA" id="ARBA00022729"/>
    </source>
</evidence>
<dbReference type="PANTHER" id="PTHR23104:SF1">
    <property type="entry name" value="EF-HAND DOMAIN-CONTAINING PROTEIN"/>
    <property type="match status" value="1"/>
</dbReference>
<keyword evidence="2" id="KW-0677">Repeat</keyword>
<dbReference type="AlphaFoldDB" id="A0A6J2T509"/>
<dbReference type="PROSITE" id="PS50222">
    <property type="entry name" value="EF_HAND_2"/>
    <property type="match status" value="2"/>
</dbReference>
<dbReference type="SUPFAM" id="SSF47473">
    <property type="entry name" value="EF-hand"/>
    <property type="match status" value="1"/>
</dbReference>
<dbReference type="OrthoDB" id="289247at2759"/>
<evidence type="ECO:0000256" key="3">
    <source>
        <dbReference type="ARBA" id="ARBA00022837"/>
    </source>
</evidence>
<dbReference type="InterPro" id="IPR002048">
    <property type="entry name" value="EF_hand_dom"/>
</dbReference>
<protein>
    <submittedName>
        <fullName evidence="6">Multiple coagulation factor deficiency protein 2</fullName>
    </submittedName>
</protein>
<dbReference type="InterPro" id="IPR011992">
    <property type="entry name" value="EF-hand-dom_pair"/>
</dbReference>
<name>A0A6J2T509_DROLE</name>
<evidence type="ECO:0000256" key="2">
    <source>
        <dbReference type="ARBA" id="ARBA00022737"/>
    </source>
</evidence>
<dbReference type="GeneID" id="115621564"/>
<dbReference type="InterPro" id="IPR018247">
    <property type="entry name" value="EF_Hand_1_Ca_BS"/>
</dbReference>
<feature type="domain" description="EF-hand" evidence="4">
    <location>
        <begin position="24"/>
        <end position="59"/>
    </location>
</feature>
<gene>
    <name evidence="6" type="primary">LOC115621564</name>
</gene>
<keyword evidence="5" id="KW-1185">Reference proteome</keyword>
<organism evidence="5 6">
    <name type="scientific">Drosophila lebanonensis</name>
    <name type="common">Fruit fly</name>
    <name type="synonym">Scaptodrosophila lebanonensis</name>
    <dbReference type="NCBI Taxonomy" id="7225"/>
    <lineage>
        <taxon>Eukaryota</taxon>
        <taxon>Metazoa</taxon>
        <taxon>Ecdysozoa</taxon>
        <taxon>Arthropoda</taxon>
        <taxon>Hexapoda</taxon>
        <taxon>Insecta</taxon>
        <taxon>Pterygota</taxon>
        <taxon>Neoptera</taxon>
        <taxon>Endopterygota</taxon>
        <taxon>Diptera</taxon>
        <taxon>Brachycera</taxon>
        <taxon>Muscomorpha</taxon>
        <taxon>Ephydroidea</taxon>
        <taxon>Drosophilidae</taxon>
        <taxon>Scaptodrosophila</taxon>
    </lineage>
</organism>
<keyword evidence="1" id="KW-0732">Signal</keyword>
<evidence type="ECO:0000313" key="6">
    <source>
        <dbReference type="RefSeq" id="XP_030371104.1"/>
    </source>
</evidence>
<dbReference type="GO" id="GO:0005509">
    <property type="term" value="F:calcium ion binding"/>
    <property type="evidence" value="ECO:0007669"/>
    <property type="project" value="InterPro"/>
</dbReference>
<dbReference type="Pfam" id="PF13499">
    <property type="entry name" value="EF-hand_7"/>
    <property type="match status" value="1"/>
</dbReference>
<sequence>MRSSDRIEDDLKDMGVQANMDEMSEEEKIFYMFKAHDNDNNNALDGLEMIQSAMHHNYDYFKKSDRDDYLQNASDELEHFIEAIDKFLLIADENNDGLLHYPEFVKAVAGGKEQLSVEKNLMR</sequence>
<dbReference type="PROSITE" id="PS00018">
    <property type="entry name" value="EF_HAND_1"/>
    <property type="match status" value="1"/>
</dbReference>
<dbReference type="RefSeq" id="XP_030371104.1">
    <property type="nucleotide sequence ID" value="XM_030515244.1"/>
</dbReference>
<dbReference type="InterPro" id="IPR052110">
    <property type="entry name" value="MCFD2-like"/>
</dbReference>
<proteinExistence type="predicted"/>
<evidence type="ECO:0000313" key="5">
    <source>
        <dbReference type="Proteomes" id="UP000504634"/>
    </source>
</evidence>
<evidence type="ECO:0000259" key="4">
    <source>
        <dbReference type="PROSITE" id="PS50222"/>
    </source>
</evidence>
<dbReference type="PANTHER" id="PTHR23104">
    <property type="entry name" value="MULTIPLE COAGULATION FACTOR DEFICIENCY PROTEIN 2 NEURAL STEM CELL DERIVED NEURONAL SURVIVAL PROTEIN"/>
    <property type="match status" value="1"/>
</dbReference>
<dbReference type="Proteomes" id="UP000504634">
    <property type="component" value="Unplaced"/>
</dbReference>
<accession>A0A6J2T509</accession>
<reference evidence="6" key="1">
    <citation type="submission" date="2025-08" db="UniProtKB">
        <authorList>
            <consortium name="RefSeq"/>
        </authorList>
    </citation>
    <scope>IDENTIFICATION</scope>
    <source>
        <strain evidence="6">11010-0011.00</strain>
        <tissue evidence="6">Whole body</tissue>
    </source>
</reference>
<dbReference type="Gene3D" id="1.10.238.10">
    <property type="entry name" value="EF-hand"/>
    <property type="match status" value="1"/>
</dbReference>
<feature type="domain" description="EF-hand" evidence="4">
    <location>
        <begin position="79"/>
        <end position="114"/>
    </location>
</feature>
<keyword evidence="3" id="KW-0106">Calcium</keyword>